<evidence type="ECO:0000256" key="2">
    <source>
        <dbReference type="ARBA" id="ARBA00006683"/>
    </source>
</evidence>
<name>A0A2Z2KZ03_9BACL</name>
<keyword evidence="5 7" id="KW-1133">Transmembrane helix</keyword>
<organism evidence="9 10">
    <name type="scientific">Paenibacillus donghaensis</name>
    <dbReference type="NCBI Taxonomy" id="414771"/>
    <lineage>
        <taxon>Bacteria</taxon>
        <taxon>Bacillati</taxon>
        <taxon>Bacillota</taxon>
        <taxon>Bacilli</taxon>
        <taxon>Bacillales</taxon>
        <taxon>Paenibacillaceae</taxon>
        <taxon>Paenibacillus</taxon>
    </lineage>
</organism>
<gene>
    <name evidence="9" type="ORF">B9T62_38110</name>
</gene>
<dbReference type="Pfam" id="PF02706">
    <property type="entry name" value="Wzz"/>
    <property type="match status" value="1"/>
</dbReference>
<evidence type="ECO:0000256" key="4">
    <source>
        <dbReference type="ARBA" id="ARBA00022692"/>
    </source>
</evidence>
<dbReference type="GO" id="GO:0005886">
    <property type="term" value="C:plasma membrane"/>
    <property type="evidence" value="ECO:0007669"/>
    <property type="project" value="UniProtKB-SubCell"/>
</dbReference>
<dbReference type="PANTHER" id="PTHR32309">
    <property type="entry name" value="TYROSINE-PROTEIN KINASE"/>
    <property type="match status" value="1"/>
</dbReference>
<dbReference type="Proteomes" id="UP000249890">
    <property type="component" value="Chromosome"/>
</dbReference>
<protein>
    <submittedName>
        <fullName evidence="9">Capsular biosynthesis protein</fullName>
    </submittedName>
</protein>
<dbReference type="AlphaFoldDB" id="A0A2Z2KZ03"/>
<dbReference type="KEGG" id="pdh:B9T62_38110"/>
<evidence type="ECO:0000256" key="1">
    <source>
        <dbReference type="ARBA" id="ARBA00004651"/>
    </source>
</evidence>
<evidence type="ECO:0000313" key="10">
    <source>
        <dbReference type="Proteomes" id="UP000249890"/>
    </source>
</evidence>
<evidence type="ECO:0000256" key="3">
    <source>
        <dbReference type="ARBA" id="ARBA00022475"/>
    </source>
</evidence>
<dbReference type="InterPro" id="IPR003856">
    <property type="entry name" value="LPS_length_determ_N"/>
</dbReference>
<evidence type="ECO:0000256" key="7">
    <source>
        <dbReference type="SAM" id="Phobius"/>
    </source>
</evidence>
<dbReference type="PANTHER" id="PTHR32309:SF13">
    <property type="entry name" value="FERRIC ENTEROBACTIN TRANSPORT PROTEIN FEPE"/>
    <property type="match status" value="1"/>
</dbReference>
<evidence type="ECO:0000256" key="6">
    <source>
        <dbReference type="ARBA" id="ARBA00023136"/>
    </source>
</evidence>
<dbReference type="InterPro" id="IPR050445">
    <property type="entry name" value="Bact_polysacc_biosynth/exp"/>
</dbReference>
<keyword evidence="6 7" id="KW-0472">Membrane</keyword>
<dbReference type="EMBL" id="CP021780">
    <property type="protein sequence ID" value="ASA26018.1"/>
    <property type="molecule type" value="Genomic_DNA"/>
</dbReference>
<comment type="similarity">
    <text evidence="2">Belongs to the CpsC/CapA family.</text>
</comment>
<dbReference type="RefSeq" id="WP_087919977.1">
    <property type="nucleotide sequence ID" value="NZ_CP021780.1"/>
</dbReference>
<proteinExistence type="inferred from homology"/>
<dbReference type="PROSITE" id="PS51257">
    <property type="entry name" value="PROKAR_LIPOPROTEIN"/>
    <property type="match status" value="1"/>
</dbReference>
<accession>A0A2Z2KZ03</accession>
<keyword evidence="3" id="KW-1003">Cell membrane</keyword>
<dbReference type="OrthoDB" id="2360475at2"/>
<comment type="subcellular location">
    <subcellularLocation>
        <location evidence="1">Cell membrane</location>
        <topology evidence="1">Multi-pass membrane protein</topology>
    </subcellularLocation>
</comment>
<feature type="transmembrane region" description="Helical" evidence="7">
    <location>
        <begin position="16"/>
        <end position="33"/>
    </location>
</feature>
<evidence type="ECO:0000313" key="9">
    <source>
        <dbReference type="EMBL" id="ASA26018.1"/>
    </source>
</evidence>
<evidence type="ECO:0000259" key="8">
    <source>
        <dbReference type="Pfam" id="PF02706"/>
    </source>
</evidence>
<feature type="domain" description="Polysaccharide chain length determinant N-terminal" evidence="8">
    <location>
        <begin position="7"/>
        <end position="90"/>
    </location>
</feature>
<keyword evidence="4 7" id="KW-0812">Transmembrane</keyword>
<sequence length="250" mass="27086">MEKTILDYINLIKKRLWLIALFVLISCATTFYVSKNFVVPVYSASGQLLVNNIANMPESNNLNDLNFSLNLIESYKEIIKSPTIMKSVAAAHPEFNLTEDQLASKLQIKSSEKSQVINLSVEDESYTKAAGIVNAVSQTFIRSLPSLMRVDNVSFLTPADPSDVPGPVNGGYMMNLVISFVVSLMAALGVILLLETLNGTLRSEKEAEYDLGLPVIASIPPIRKRDLGKAANANANANATVGEGAYATAE</sequence>
<dbReference type="GO" id="GO:0004713">
    <property type="term" value="F:protein tyrosine kinase activity"/>
    <property type="evidence" value="ECO:0007669"/>
    <property type="project" value="TreeGrafter"/>
</dbReference>
<keyword evidence="10" id="KW-1185">Reference proteome</keyword>
<feature type="transmembrane region" description="Helical" evidence="7">
    <location>
        <begin position="172"/>
        <end position="194"/>
    </location>
</feature>
<evidence type="ECO:0000256" key="5">
    <source>
        <dbReference type="ARBA" id="ARBA00022989"/>
    </source>
</evidence>
<reference evidence="9 10" key="1">
    <citation type="submission" date="2017-06" db="EMBL/GenBank/DDBJ databases">
        <title>Complete genome sequence of Paenibacillus donghaensis KCTC 13049T isolated from East Sea sediment, South Korea.</title>
        <authorList>
            <person name="Jung B.K."/>
            <person name="Hong S.-J."/>
            <person name="Shin J.-H."/>
        </authorList>
    </citation>
    <scope>NUCLEOTIDE SEQUENCE [LARGE SCALE GENOMIC DNA]</scope>
    <source>
        <strain evidence="9 10">KCTC 13049</strain>
    </source>
</reference>